<dbReference type="AlphaFoldDB" id="A0A1G7E6U5"/>
<proteinExistence type="predicted"/>
<feature type="domain" description="TIR" evidence="1">
    <location>
        <begin position="283"/>
        <end position="410"/>
    </location>
</feature>
<dbReference type="InterPro" id="IPR000157">
    <property type="entry name" value="TIR_dom"/>
</dbReference>
<reference evidence="2 3" key="1">
    <citation type="submission" date="2016-10" db="EMBL/GenBank/DDBJ databases">
        <authorList>
            <person name="de Groot N.N."/>
        </authorList>
    </citation>
    <scope>NUCLEOTIDE SEQUENCE [LARGE SCALE GENOMIC DNA]</scope>
    <source>
        <strain evidence="2 3">DSM 23421</strain>
    </source>
</reference>
<dbReference type="InterPro" id="IPR035897">
    <property type="entry name" value="Toll_tir_struct_dom_sf"/>
</dbReference>
<evidence type="ECO:0000313" key="3">
    <source>
        <dbReference type="Proteomes" id="UP000199109"/>
    </source>
</evidence>
<dbReference type="Proteomes" id="UP000199109">
    <property type="component" value="Unassembled WGS sequence"/>
</dbReference>
<dbReference type="SMART" id="SM00255">
    <property type="entry name" value="TIR"/>
    <property type="match status" value="1"/>
</dbReference>
<organism evidence="2 3">
    <name type="scientific">Pricia antarctica</name>
    <dbReference type="NCBI Taxonomy" id="641691"/>
    <lineage>
        <taxon>Bacteria</taxon>
        <taxon>Pseudomonadati</taxon>
        <taxon>Bacteroidota</taxon>
        <taxon>Flavobacteriia</taxon>
        <taxon>Flavobacteriales</taxon>
        <taxon>Flavobacteriaceae</taxon>
        <taxon>Pricia</taxon>
    </lineage>
</organism>
<dbReference type="Pfam" id="PF13676">
    <property type="entry name" value="TIR_2"/>
    <property type="match status" value="1"/>
</dbReference>
<dbReference type="OrthoDB" id="9807907at2"/>
<protein>
    <submittedName>
        <fullName evidence="2">SIR2-like domain-containing protein</fullName>
    </submittedName>
</protein>
<name>A0A1G7E6U5_9FLAO</name>
<dbReference type="SUPFAM" id="SSF52200">
    <property type="entry name" value="Toll/Interleukin receptor TIR domain"/>
    <property type="match status" value="1"/>
</dbReference>
<dbReference type="RefSeq" id="WP_091869107.1">
    <property type="nucleotide sequence ID" value="NZ_FNAO01000006.1"/>
</dbReference>
<dbReference type="EMBL" id="FNAO01000006">
    <property type="protein sequence ID" value="SDE59353.1"/>
    <property type="molecule type" value="Genomic_DNA"/>
</dbReference>
<dbReference type="PROSITE" id="PS50104">
    <property type="entry name" value="TIR"/>
    <property type="match status" value="1"/>
</dbReference>
<dbReference type="Gene3D" id="3.40.50.10140">
    <property type="entry name" value="Toll/interleukin-1 receptor homology (TIR) domain"/>
    <property type="match status" value="1"/>
</dbReference>
<keyword evidence="3" id="KW-1185">Reference proteome</keyword>
<dbReference type="STRING" id="641691.SAMN05421636_10651"/>
<dbReference type="GO" id="GO:0007165">
    <property type="term" value="P:signal transduction"/>
    <property type="evidence" value="ECO:0007669"/>
    <property type="project" value="InterPro"/>
</dbReference>
<gene>
    <name evidence="2" type="ORF">SAMN05421636_10651</name>
</gene>
<evidence type="ECO:0000313" key="2">
    <source>
        <dbReference type="EMBL" id="SDE59353.1"/>
    </source>
</evidence>
<evidence type="ECO:0000259" key="1">
    <source>
        <dbReference type="PROSITE" id="PS50104"/>
    </source>
</evidence>
<sequence>MKEEELLNLIDKINTEKCIVILGPHLATKDEGSILTELNTKLSDVDKVTYYKDEDVLGIAAKTRNNFLQPKINAFFDEYQPNEVYELLSEIPFSLVINTAPDKFLLKAMKDKGISPSYSYYHKGLPVENYEHNFEKAEESEDRITTHIYNIFGDYNFHGSLVLTFKDMYEYLYSIMQKDNLDVELRTKIHDAETVLFFGCSFDRWYFQLFFQLFLQIMDFDDDSDILNSNNLDPKKLNTKNFIMNEFSMDFFEDDASKAIKVLNEAVKSGKISWEKEDAFDGPPPKVFISYKWGGESEKLANELKDTLTEKKIVVKIDKEELPYKGNIEEFEKHIGQADGILVVVSHAYLESEHCMYELSEIFNNGNFVERIFPLILSDAKTFKSTDLGIYKDFWNEKIKDIGKEIAKDPGKAGTFMDDINKYNQILKDFDDITGVLKKSNLGDVDEHRKTKFDVISKQIIKSHRALLRMAE</sequence>
<accession>A0A1G7E6U5</accession>
<dbReference type="Pfam" id="PF13289">
    <property type="entry name" value="SIR2_2"/>
    <property type="match status" value="1"/>
</dbReference>